<reference evidence="6" key="1">
    <citation type="submission" date="2019-09" db="EMBL/GenBank/DDBJ databases">
        <title>Characterisation of the sponge microbiome using genome-centric metagenomics.</title>
        <authorList>
            <person name="Engelberts J.P."/>
            <person name="Robbins S.J."/>
            <person name="De Goeij J.M."/>
            <person name="Aranda M."/>
            <person name="Bell S.C."/>
            <person name="Webster N.S."/>
        </authorList>
    </citation>
    <scope>NUCLEOTIDE SEQUENCE</scope>
    <source>
        <strain evidence="6">SB0664_bin_43</strain>
    </source>
</reference>
<gene>
    <name evidence="6" type="ORF">F4Y60_07110</name>
</gene>
<dbReference type="PANTHER" id="PTHR30346">
    <property type="entry name" value="TRANSCRIPTIONAL DUAL REGULATOR HCAR-RELATED"/>
    <property type="match status" value="1"/>
</dbReference>
<keyword evidence="4" id="KW-0804">Transcription</keyword>
<evidence type="ECO:0000313" key="6">
    <source>
        <dbReference type="EMBL" id="MXY33847.1"/>
    </source>
</evidence>
<dbReference type="PRINTS" id="PR00039">
    <property type="entry name" value="HTHLYSR"/>
</dbReference>
<protein>
    <submittedName>
        <fullName evidence="6">LysR family transcriptional regulator</fullName>
    </submittedName>
</protein>
<dbReference type="GO" id="GO:0003677">
    <property type="term" value="F:DNA binding"/>
    <property type="evidence" value="ECO:0007669"/>
    <property type="project" value="UniProtKB-KW"/>
</dbReference>
<keyword evidence="3" id="KW-0238">DNA-binding</keyword>
<evidence type="ECO:0000256" key="3">
    <source>
        <dbReference type="ARBA" id="ARBA00023125"/>
    </source>
</evidence>
<dbReference type="AlphaFoldDB" id="A0A6B0Y169"/>
<dbReference type="Pfam" id="PF00126">
    <property type="entry name" value="HTH_1"/>
    <property type="match status" value="1"/>
</dbReference>
<dbReference type="InterPro" id="IPR036388">
    <property type="entry name" value="WH-like_DNA-bd_sf"/>
</dbReference>
<dbReference type="Gene3D" id="1.10.10.10">
    <property type="entry name" value="Winged helix-like DNA-binding domain superfamily/Winged helix DNA-binding domain"/>
    <property type="match status" value="1"/>
</dbReference>
<name>A0A6B0Y169_9RHOB</name>
<dbReference type="InterPro" id="IPR000847">
    <property type="entry name" value="LysR_HTH_N"/>
</dbReference>
<feature type="domain" description="HTH lysR-type" evidence="5">
    <location>
        <begin position="3"/>
        <end position="61"/>
    </location>
</feature>
<dbReference type="InterPro" id="IPR036390">
    <property type="entry name" value="WH_DNA-bd_sf"/>
</dbReference>
<sequence>MKVTLRQLEILRAISIAGSISGATRQLGMSQPSVSQQLAKMEDALGVLLFVRRRSPRTELTPAGMYWASSADRILAAVHAAETRHIDLFDGSGLSLSFGATPSLTGRFIERVAEIALSVPQISRFDHVWAINSAELVEKLMMHKVNVAVLSAERLEPHRASLSVFGLFDDRIVLAVPASVPADAVRACLSGKDGSGHAECLNRYVDTGDIAHWSAKSRNWYQNLLPRAHPYFGCMTHETAVRIVAAGLATCHTPMSVIPNLAGGVRKRVRFYRLEEIARSVALAMPKHLNSVSPFRDFAARVSELVRDEYTSERLGLSQLPLPNNVVN</sequence>
<dbReference type="SUPFAM" id="SSF46785">
    <property type="entry name" value="Winged helix' DNA-binding domain"/>
    <property type="match status" value="1"/>
</dbReference>
<accession>A0A6B0Y169</accession>
<organism evidence="6">
    <name type="scientific">Boseongicola sp. SB0664_bin_43</name>
    <dbReference type="NCBI Taxonomy" id="2604844"/>
    <lineage>
        <taxon>Bacteria</taxon>
        <taxon>Pseudomonadati</taxon>
        <taxon>Pseudomonadota</taxon>
        <taxon>Alphaproteobacteria</taxon>
        <taxon>Rhodobacterales</taxon>
        <taxon>Paracoccaceae</taxon>
        <taxon>Boseongicola</taxon>
    </lineage>
</organism>
<dbReference type="SUPFAM" id="SSF53850">
    <property type="entry name" value="Periplasmic binding protein-like II"/>
    <property type="match status" value="1"/>
</dbReference>
<dbReference type="PROSITE" id="PS50931">
    <property type="entry name" value="HTH_LYSR"/>
    <property type="match status" value="1"/>
</dbReference>
<evidence type="ECO:0000256" key="4">
    <source>
        <dbReference type="ARBA" id="ARBA00023163"/>
    </source>
</evidence>
<dbReference type="PANTHER" id="PTHR30346:SF28">
    <property type="entry name" value="HTH-TYPE TRANSCRIPTIONAL REGULATOR CYNR"/>
    <property type="match status" value="1"/>
</dbReference>
<comment type="caution">
    <text evidence="6">The sequence shown here is derived from an EMBL/GenBank/DDBJ whole genome shotgun (WGS) entry which is preliminary data.</text>
</comment>
<evidence type="ECO:0000259" key="5">
    <source>
        <dbReference type="PROSITE" id="PS50931"/>
    </source>
</evidence>
<dbReference type="Gene3D" id="3.40.190.10">
    <property type="entry name" value="Periplasmic binding protein-like II"/>
    <property type="match status" value="2"/>
</dbReference>
<comment type="similarity">
    <text evidence="1">Belongs to the LysR transcriptional regulatory family.</text>
</comment>
<dbReference type="GO" id="GO:0032993">
    <property type="term" value="C:protein-DNA complex"/>
    <property type="evidence" value="ECO:0007669"/>
    <property type="project" value="TreeGrafter"/>
</dbReference>
<dbReference type="EMBL" id="VXRY01000284">
    <property type="protein sequence ID" value="MXY33847.1"/>
    <property type="molecule type" value="Genomic_DNA"/>
</dbReference>
<keyword evidence="2" id="KW-0805">Transcription regulation</keyword>
<dbReference type="GO" id="GO:0003700">
    <property type="term" value="F:DNA-binding transcription factor activity"/>
    <property type="evidence" value="ECO:0007669"/>
    <property type="project" value="InterPro"/>
</dbReference>
<proteinExistence type="inferred from homology"/>
<evidence type="ECO:0000256" key="2">
    <source>
        <dbReference type="ARBA" id="ARBA00023015"/>
    </source>
</evidence>
<evidence type="ECO:0000256" key="1">
    <source>
        <dbReference type="ARBA" id="ARBA00009437"/>
    </source>
</evidence>